<dbReference type="STRING" id="1927124.BST13_12840"/>
<dbReference type="RefSeq" id="WP_083164363.1">
    <property type="nucleotide sequence ID" value="NZ_MVHF01000010.1"/>
</dbReference>
<sequence length="344" mass="37021">MVADEAEGAHRTVLVTGGSGYLASWTIVELLRRAYRVRATIRRSTREAEVREMVAGQTGSTDRLTFFEADPVADRGWAEAAEGADYVLHLASPMPIGEYRGTDLIGPALSGTRRVLVAAHAAGVQRVVVTSSVEAALPETPGAVATESLWTIASDSPEYEYRRAKTLAEQEVWEFVRAHGTAMEATTVLPAFMQGPVLGSDYSGSVSVIATLLSGKLPAIPRVGWDVVDVRDIADLHIRAMTSPSAAFERFIGSGEFLWLKDFAAILRDSLGAKGARVPQRGLPDFVVRFGARFNGDLKEIAPRLGVEQSATSEKAERLLGWKARSAATAVRDAAVSLLERSLV</sequence>
<dbReference type="PANTHER" id="PTHR10366">
    <property type="entry name" value="NAD DEPENDENT EPIMERASE/DEHYDRATASE"/>
    <property type="match status" value="1"/>
</dbReference>
<dbReference type="InterPro" id="IPR050425">
    <property type="entry name" value="NAD(P)_dehydrat-like"/>
</dbReference>
<feature type="domain" description="NAD-dependent epimerase/dehydratase" evidence="3">
    <location>
        <begin position="13"/>
        <end position="246"/>
    </location>
</feature>
<dbReference type="EMBL" id="MVHF01000010">
    <property type="protein sequence ID" value="ORA35899.1"/>
    <property type="molecule type" value="Genomic_DNA"/>
</dbReference>
<evidence type="ECO:0000256" key="2">
    <source>
        <dbReference type="ARBA" id="ARBA00023445"/>
    </source>
</evidence>
<comment type="caution">
    <text evidence="4">The sequence shown here is derived from an EMBL/GenBank/DDBJ whole genome shotgun (WGS) entry which is preliminary data.</text>
</comment>
<dbReference type="GO" id="GO:0016616">
    <property type="term" value="F:oxidoreductase activity, acting on the CH-OH group of donors, NAD or NADP as acceptor"/>
    <property type="evidence" value="ECO:0007669"/>
    <property type="project" value="TreeGrafter"/>
</dbReference>
<accession>A0A1X0B127</accession>
<evidence type="ECO:0000313" key="4">
    <source>
        <dbReference type="EMBL" id="ORA35899.1"/>
    </source>
</evidence>
<dbReference type="Gene3D" id="3.40.50.720">
    <property type="entry name" value="NAD(P)-binding Rossmann-like Domain"/>
    <property type="match status" value="1"/>
</dbReference>
<evidence type="ECO:0000313" key="5">
    <source>
        <dbReference type="Proteomes" id="UP000192448"/>
    </source>
</evidence>
<dbReference type="SUPFAM" id="SSF51735">
    <property type="entry name" value="NAD(P)-binding Rossmann-fold domains"/>
    <property type="match status" value="1"/>
</dbReference>
<evidence type="ECO:0000256" key="1">
    <source>
        <dbReference type="ARBA" id="ARBA00023002"/>
    </source>
</evidence>
<dbReference type="Proteomes" id="UP000192448">
    <property type="component" value="Unassembled WGS sequence"/>
</dbReference>
<dbReference type="InterPro" id="IPR001509">
    <property type="entry name" value="Epimerase_deHydtase"/>
</dbReference>
<comment type="similarity">
    <text evidence="2">Belongs to the NAD(P)-dependent epimerase/dehydratase family. Dihydroflavonol-4-reductase subfamily.</text>
</comment>
<dbReference type="InterPro" id="IPR036291">
    <property type="entry name" value="NAD(P)-bd_dom_sf"/>
</dbReference>
<name>A0A1X0B127_9MYCO</name>
<reference evidence="4 5" key="1">
    <citation type="submission" date="2017-02" db="EMBL/GenBank/DDBJ databases">
        <title>The new phylogeny of genus Mycobacterium.</title>
        <authorList>
            <person name="Tortoli E."/>
            <person name="Trovato A."/>
            <person name="Cirillo D.M."/>
        </authorList>
    </citation>
    <scope>NUCLEOTIDE SEQUENCE [LARGE SCALE GENOMIC DNA]</scope>
    <source>
        <strain evidence="4 5">RW6</strain>
    </source>
</reference>
<evidence type="ECO:0000259" key="3">
    <source>
        <dbReference type="Pfam" id="PF01370"/>
    </source>
</evidence>
<organism evidence="4 5">
    <name type="scientific">Mycobacterium aquaticum</name>
    <dbReference type="NCBI Taxonomy" id="1927124"/>
    <lineage>
        <taxon>Bacteria</taxon>
        <taxon>Bacillati</taxon>
        <taxon>Actinomycetota</taxon>
        <taxon>Actinomycetes</taxon>
        <taxon>Mycobacteriales</taxon>
        <taxon>Mycobacteriaceae</taxon>
        <taxon>Mycobacterium</taxon>
    </lineage>
</organism>
<dbReference type="AlphaFoldDB" id="A0A1X0B127"/>
<keyword evidence="1" id="KW-0560">Oxidoreductase</keyword>
<dbReference type="PANTHER" id="PTHR10366:SF564">
    <property type="entry name" value="STEROL-4-ALPHA-CARBOXYLATE 3-DEHYDROGENASE, DECARBOXYLATING"/>
    <property type="match status" value="1"/>
</dbReference>
<gene>
    <name evidence="4" type="ORF">BST13_12840</name>
</gene>
<proteinExistence type="inferred from homology"/>
<dbReference type="Pfam" id="PF01370">
    <property type="entry name" value="Epimerase"/>
    <property type="match status" value="1"/>
</dbReference>
<keyword evidence="5" id="KW-1185">Reference proteome</keyword>
<protein>
    <submittedName>
        <fullName evidence="4">Epimerase</fullName>
    </submittedName>
</protein>
<dbReference type="OrthoDB" id="9778052at2"/>